<reference evidence="2" key="1">
    <citation type="journal article" date="2023" name="Mol. Phylogenet. Evol.">
        <title>Genome-scale phylogeny and comparative genomics of the fungal order Sordariales.</title>
        <authorList>
            <person name="Hensen N."/>
            <person name="Bonometti L."/>
            <person name="Westerberg I."/>
            <person name="Brannstrom I.O."/>
            <person name="Guillou S."/>
            <person name="Cros-Aarteil S."/>
            <person name="Calhoun S."/>
            <person name="Haridas S."/>
            <person name="Kuo A."/>
            <person name="Mondo S."/>
            <person name="Pangilinan J."/>
            <person name="Riley R."/>
            <person name="LaButti K."/>
            <person name="Andreopoulos B."/>
            <person name="Lipzen A."/>
            <person name="Chen C."/>
            <person name="Yan M."/>
            <person name="Daum C."/>
            <person name="Ng V."/>
            <person name="Clum A."/>
            <person name="Steindorff A."/>
            <person name="Ohm R.A."/>
            <person name="Martin F."/>
            <person name="Silar P."/>
            <person name="Natvig D.O."/>
            <person name="Lalanne C."/>
            <person name="Gautier V."/>
            <person name="Ament-Velasquez S.L."/>
            <person name="Kruys A."/>
            <person name="Hutchinson M.I."/>
            <person name="Powell A.J."/>
            <person name="Barry K."/>
            <person name="Miller A.N."/>
            <person name="Grigoriev I.V."/>
            <person name="Debuchy R."/>
            <person name="Gladieux P."/>
            <person name="Hiltunen Thoren M."/>
            <person name="Johannesson H."/>
        </authorList>
    </citation>
    <scope>NUCLEOTIDE SEQUENCE</scope>
    <source>
        <strain evidence="2">CBS 990.96</strain>
    </source>
</reference>
<comment type="caution">
    <text evidence="2">The sequence shown here is derived from an EMBL/GenBank/DDBJ whole genome shotgun (WGS) entry which is preliminary data.</text>
</comment>
<reference evidence="2" key="2">
    <citation type="submission" date="2023-05" db="EMBL/GenBank/DDBJ databases">
        <authorList>
            <consortium name="Lawrence Berkeley National Laboratory"/>
            <person name="Steindorff A."/>
            <person name="Hensen N."/>
            <person name="Bonometti L."/>
            <person name="Westerberg I."/>
            <person name="Brannstrom I.O."/>
            <person name="Guillou S."/>
            <person name="Cros-Aarteil S."/>
            <person name="Calhoun S."/>
            <person name="Haridas S."/>
            <person name="Kuo A."/>
            <person name="Mondo S."/>
            <person name="Pangilinan J."/>
            <person name="Riley R."/>
            <person name="Labutti K."/>
            <person name="Andreopoulos B."/>
            <person name="Lipzen A."/>
            <person name="Chen C."/>
            <person name="Yanf M."/>
            <person name="Daum C."/>
            <person name="Ng V."/>
            <person name="Clum A."/>
            <person name="Ohm R."/>
            <person name="Martin F."/>
            <person name="Silar P."/>
            <person name="Natvig D."/>
            <person name="Lalanne C."/>
            <person name="Gautier V."/>
            <person name="Ament-Velasquez S.L."/>
            <person name="Kruys A."/>
            <person name="Hutchinson M.I."/>
            <person name="Powell A.J."/>
            <person name="Barry K."/>
            <person name="Miller A.N."/>
            <person name="Grigoriev I.V."/>
            <person name="Debuchy R."/>
            <person name="Gladieux P."/>
            <person name="Thoren M.H."/>
            <person name="Johannesson H."/>
        </authorList>
    </citation>
    <scope>NUCLEOTIDE SEQUENCE</scope>
    <source>
        <strain evidence="2">CBS 990.96</strain>
    </source>
</reference>
<keyword evidence="3" id="KW-1185">Reference proteome</keyword>
<keyword evidence="1" id="KW-1133">Transmembrane helix</keyword>
<evidence type="ECO:0000256" key="1">
    <source>
        <dbReference type="SAM" id="Phobius"/>
    </source>
</evidence>
<keyword evidence="1" id="KW-0812">Transmembrane</keyword>
<dbReference type="EMBL" id="MU865351">
    <property type="protein sequence ID" value="KAK4226225.1"/>
    <property type="molecule type" value="Genomic_DNA"/>
</dbReference>
<organism evidence="2 3">
    <name type="scientific">Podospora fimiseda</name>
    <dbReference type="NCBI Taxonomy" id="252190"/>
    <lineage>
        <taxon>Eukaryota</taxon>
        <taxon>Fungi</taxon>
        <taxon>Dikarya</taxon>
        <taxon>Ascomycota</taxon>
        <taxon>Pezizomycotina</taxon>
        <taxon>Sordariomycetes</taxon>
        <taxon>Sordariomycetidae</taxon>
        <taxon>Sordariales</taxon>
        <taxon>Podosporaceae</taxon>
        <taxon>Podospora</taxon>
    </lineage>
</organism>
<protein>
    <submittedName>
        <fullName evidence="2">Uncharacterized protein</fullName>
    </submittedName>
</protein>
<sequence>MIGWAYMRLCGNEANPSTHRRRRFRFPQKAVGYHQPHHEHHRFLKVTASMQSSFAWPEKPMAEREPCWSSYALFGSLSRKEYSLGPYLARKCDSSEKNTHFGGTFMQSCRPRNTTHIMCRVGGEEQTRLFLVLFALFIFLFPDWIVYFLLLLPETLLSTRAPIPCFGLFRIQQATARLPGGRSHKQARPSPEASVDDGIIEPLYLMSA</sequence>
<gene>
    <name evidence="2" type="ORF">QBC38DRAFT_234396</name>
</gene>
<dbReference type="AlphaFoldDB" id="A0AAN7BMW0"/>
<keyword evidence="1" id="KW-0472">Membrane</keyword>
<feature type="transmembrane region" description="Helical" evidence="1">
    <location>
        <begin position="129"/>
        <end position="152"/>
    </location>
</feature>
<name>A0AAN7BMW0_9PEZI</name>
<proteinExistence type="predicted"/>
<evidence type="ECO:0000313" key="2">
    <source>
        <dbReference type="EMBL" id="KAK4226225.1"/>
    </source>
</evidence>
<evidence type="ECO:0000313" key="3">
    <source>
        <dbReference type="Proteomes" id="UP001301958"/>
    </source>
</evidence>
<accession>A0AAN7BMW0</accession>
<dbReference type="Proteomes" id="UP001301958">
    <property type="component" value="Unassembled WGS sequence"/>
</dbReference>